<feature type="transmembrane region" description="Helical" evidence="9">
    <location>
        <begin position="251"/>
        <end position="269"/>
    </location>
</feature>
<dbReference type="EMBL" id="VZRB01000038">
    <property type="protein sequence ID" value="KAB1140777.1"/>
    <property type="molecule type" value="Genomic_DNA"/>
</dbReference>
<name>A0A6H9UR48_9ACTN</name>
<evidence type="ECO:0000313" key="12">
    <source>
        <dbReference type="EMBL" id="KAB1140777.1"/>
    </source>
</evidence>
<keyword evidence="2" id="KW-0134">Cell wall</keyword>
<feature type="region of interest" description="Disordered" evidence="8">
    <location>
        <begin position="155"/>
        <end position="242"/>
    </location>
</feature>
<feature type="compositionally biased region" description="Low complexity" evidence="8">
    <location>
        <begin position="158"/>
        <end position="191"/>
    </location>
</feature>
<dbReference type="RefSeq" id="WP_150956388.1">
    <property type="nucleotide sequence ID" value="NZ_VZRB01000038.1"/>
</dbReference>
<keyword evidence="6 7" id="KW-0034">Amyloid</keyword>
<evidence type="ECO:0000256" key="10">
    <source>
        <dbReference type="SAM" id="SignalP"/>
    </source>
</evidence>
<sequence>MRQTLSRGTIVAAAATSLLSLYTAAAFADADATGATADSPGVLSGNNVQVPVHSPVNLCGNSVDVVGLLNPAFGSVCLNDDSDSSGSDTSQATAVADAADSPGVLSGNSVQAPVSIPLNACGNTLDVVGALNPAAANVCGTGADAASSVDVPADEALPDAPALPEVPDTSTLPDTPAVPDTVTPDAPAVPAGSDTPATEVDEPRTDPAVGTPSGSRPDEAAPETEFETPVVDDAPVVEDTPTLAHTGSEDMVAASAAGAALLLGGAILYRRGRVAARR</sequence>
<evidence type="ECO:0000256" key="5">
    <source>
        <dbReference type="ARBA" id="ARBA00022889"/>
    </source>
</evidence>
<feature type="signal peptide" evidence="10">
    <location>
        <begin position="1"/>
        <end position="28"/>
    </location>
</feature>
<keyword evidence="9" id="KW-0472">Membrane</keyword>
<organism evidence="12 13">
    <name type="scientific">Streptomyces luteolifulvus</name>
    <dbReference type="NCBI Taxonomy" id="2615112"/>
    <lineage>
        <taxon>Bacteria</taxon>
        <taxon>Bacillati</taxon>
        <taxon>Actinomycetota</taxon>
        <taxon>Actinomycetes</taxon>
        <taxon>Kitasatosporales</taxon>
        <taxon>Streptomycetaceae</taxon>
        <taxon>Streptomyces</taxon>
    </lineage>
</organism>
<feature type="chain" id="PRO_5026237761" evidence="10">
    <location>
        <begin position="29"/>
        <end position="278"/>
    </location>
</feature>
<feature type="domain" description="Chaplin" evidence="11">
    <location>
        <begin position="101"/>
        <end position="141"/>
    </location>
</feature>
<dbReference type="AlphaFoldDB" id="A0A6H9UR48"/>
<evidence type="ECO:0000256" key="2">
    <source>
        <dbReference type="ARBA" id="ARBA00022512"/>
    </source>
</evidence>
<accession>A0A6H9UR48</accession>
<evidence type="ECO:0000259" key="11">
    <source>
        <dbReference type="PROSITE" id="PS51884"/>
    </source>
</evidence>
<comment type="subcellular location">
    <subcellularLocation>
        <location evidence="1">Secreted</location>
        <location evidence="1">Cell wall</location>
    </subcellularLocation>
</comment>
<evidence type="ECO:0000313" key="13">
    <source>
        <dbReference type="Proteomes" id="UP000442707"/>
    </source>
</evidence>
<evidence type="ECO:0000256" key="4">
    <source>
        <dbReference type="ARBA" id="ARBA00022729"/>
    </source>
</evidence>
<comment type="caution">
    <text evidence="12">The sequence shown here is derived from an EMBL/GenBank/DDBJ whole genome shotgun (WGS) entry which is preliminary data.</text>
</comment>
<dbReference type="GO" id="GO:0007155">
    <property type="term" value="P:cell adhesion"/>
    <property type="evidence" value="ECO:0007669"/>
    <property type="project" value="UniProtKB-KW"/>
</dbReference>
<dbReference type="PROSITE" id="PS51884">
    <property type="entry name" value="CHAPLIN"/>
    <property type="match status" value="2"/>
</dbReference>
<protein>
    <submittedName>
        <fullName evidence="12">DUF320 domain-containing protein</fullName>
    </submittedName>
</protein>
<dbReference type="NCBIfam" id="TIGR01167">
    <property type="entry name" value="LPXTG_anchor"/>
    <property type="match status" value="1"/>
</dbReference>
<evidence type="ECO:0000256" key="1">
    <source>
        <dbReference type="ARBA" id="ARBA00004191"/>
    </source>
</evidence>
<keyword evidence="9" id="KW-1133">Transmembrane helix</keyword>
<dbReference type="InterPro" id="IPR005528">
    <property type="entry name" value="ChpA-H"/>
</dbReference>
<dbReference type="Pfam" id="PF03777">
    <property type="entry name" value="ChpA-C"/>
    <property type="match status" value="2"/>
</dbReference>
<keyword evidence="5" id="KW-0130">Cell adhesion</keyword>
<gene>
    <name evidence="12" type="ORF">F7R91_34760</name>
</gene>
<proteinExistence type="predicted"/>
<evidence type="ECO:0000256" key="6">
    <source>
        <dbReference type="ARBA" id="ARBA00023087"/>
    </source>
</evidence>
<evidence type="ECO:0000256" key="3">
    <source>
        <dbReference type="ARBA" id="ARBA00022525"/>
    </source>
</evidence>
<reference evidence="12 13" key="1">
    <citation type="submission" date="2019-09" db="EMBL/GenBank/DDBJ databases">
        <title>Screening of Novel Bioactive Compounds from Soil-Associated.</title>
        <authorList>
            <person name="Zhao S."/>
        </authorList>
    </citation>
    <scope>NUCLEOTIDE SEQUENCE [LARGE SCALE GENOMIC DNA]</scope>
    <source>
        <strain evidence="12 13">HIT-DPA4</strain>
    </source>
</reference>
<feature type="domain" description="Chaplin" evidence="11">
    <location>
        <begin position="39"/>
        <end position="79"/>
    </location>
</feature>
<evidence type="ECO:0000256" key="7">
    <source>
        <dbReference type="PROSITE-ProRule" id="PRU01232"/>
    </source>
</evidence>
<evidence type="ECO:0000256" key="8">
    <source>
        <dbReference type="SAM" id="MobiDB-lite"/>
    </source>
</evidence>
<keyword evidence="3" id="KW-0964">Secreted</keyword>
<keyword evidence="9" id="KW-0812">Transmembrane</keyword>
<keyword evidence="4 10" id="KW-0732">Signal</keyword>
<keyword evidence="13" id="KW-1185">Reference proteome</keyword>
<dbReference type="Proteomes" id="UP000442707">
    <property type="component" value="Unassembled WGS sequence"/>
</dbReference>
<evidence type="ECO:0000256" key="9">
    <source>
        <dbReference type="SAM" id="Phobius"/>
    </source>
</evidence>